<feature type="binding site" evidence="5">
    <location>
        <position position="272"/>
    </location>
    <ligand>
        <name>S-adenosyl-L-methionine</name>
        <dbReference type="ChEBI" id="CHEBI:59789"/>
    </ligand>
</feature>
<dbReference type="InterPro" id="IPR015947">
    <property type="entry name" value="PUA-like_sf"/>
</dbReference>
<dbReference type="PANTHER" id="PTHR22807">
    <property type="entry name" value="NOP2 YEAST -RELATED NOL1/NOP2/FMU SUN DOMAIN-CONTAINING"/>
    <property type="match status" value="1"/>
</dbReference>
<dbReference type="InterPro" id="IPR029063">
    <property type="entry name" value="SAM-dependent_MTases_sf"/>
</dbReference>
<dbReference type="Proteomes" id="UP000654370">
    <property type="component" value="Unassembled WGS sequence"/>
</dbReference>
<dbReference type="PROSITE" id="PS51686">
    <property type="entry name" value="SAM_MT_RSMB_NOP"/>
    <property type="match status" value="1"/>
</dbReference>
<evidence type="ECO:0000313" key="7">
    <source>
        <dbReference type="EMBL" id="KAG2174935.1"/>
    </source>
</evidence>
<dbReference type="InterPro" id="IPR002478">
    <property type="entry name" value="PUA"/>
</dbReference>
<dbReference type="InterPro" id="IPR049560">
    <property type="entry name" value="MeTrfase_RsmB-F_NOP2_cat"/>
</dbReference>
<dbReference type="PRINTS" id="PR02008">
    <property type="entry name" value="RCMTFAMILY"/>
</dbReference>
<evidence type="ECO:0000256" key="5">
    <source>
        <dbReference type="PROSITE-ProRule" id="PRU01023"/>
    </source>
</evidence>
<keyword evidence="8" id="KW-1185">Reference proteome</keyword>
<dbReference type="Pfam" id="PF01189">
    <property type="entry name" value="Methyltr_RsmB-F"/>
    <property type="match status" value="1"/>
</dbReference>
<keyword evidence="1 5" id="KW-0489">Methyltransferase</keyword>
<dbReference type="AlphaFoldDB" id="A0A8H7U9R6"/>
<comment type="caution">
    <text evidence="5">Lacks conserved residue(s) required for the propagation of feature annotation.</text>
</comment>
<dbReference type="EMBL" id="JAEPQZ010000012">
    <property type="protein sequence ID" value="KAG2174935.1"/>
    <property type="molecule type" value="Genomic_DNA"/>
</dbReference>
<evidence type="ECO:0000256" key="1">
    <source>
        <dbReference type="ARBA" id="ARBA00022603"/>
    </source>
</evidence>
<evidence type="ECO:0000256" key="3">
    <source>
        <dbReference type="ARBA" id="ARBA00022691"/>
    </source>
</evidence>
<dbReference type="InterPro" id="IPR036974">
    <property type="entry name" value="PUA_sf"/>
</dbReference>
<dbReference type="CDD" id="cd21150">
    <property type="entry name" value="PUA_NSun6-like"/>
    <property type="match status" value="1"/>
</dbReference>
<dbReference type="PANTHER" id="PTHR22807:SF34">
    <property type="entry name" value="TRNA (CYTOSINE(72)-C(5))-METHYLTRANSFERASE NSUN6"/>
    <property type="match status" value="1"/>
</dbReference>
<dbReference type="SUPFAM" id="SSF53335">
    <property type="entry name" value="S-adenosyl-L-methionine-dependent methyltransferases"/>
    <property type="match status" value="1"/>
</dbReference>
<feature type="active site" description="Nucleophile" evidence="5">
    <location>
        <position position="386"/>
    </location>
</feature>
<dbReference type="Gene3D" id="3.40.50.150">
    <property type="entry name" value="Vaccinia Virus protein VP39"/>
    <property type="match status" value="1"/>
</dbReference>
<dbReference type="PROSITE" id="PS50890">
    <property type="entry name" value="PUA"/>
    <property type="match status" value="1"/>
</dbReference>
<dbReference type="GO" id="GO:0008173">
    <property type="term" value="F:RNA methyltransferase activity"/>
    <property type="evidence" value="ECO:0007669"/>
    <property type="project" value="InterPro"/>
</dbReference>
<protein>
    <recommendedName>
        <fullName evidence="6">SAM-dependent MTase RsmB/NOP-type domain-containing protein</fullName>
    </recommendedName>
</protein>
<feature type="binding site" evidence="5">
    <location>
        <position position="300"/>
    </location>
    <ligand>
        <name>S-adenosyl-L-methionine</name>
        <dbReference type="ChEBI" id="CHEBI:59789"/>
    </ligand>
</feature>
<dbReference type="CDD" id="cd02440">
    <property type="entry name" value="AdoMet_MTases"/>
    <property type="match status" value="1"/>
</dbReference>
<keyword evidence="3 5" id="KW-0949">S-adenosyl-L-methionine</keyword>
<organism evidence="7 8">
    <name type="scientific">Mortierella isabellina</name>
    <name type="common">Filamentous fungus</name>
    <name type="synonym">Umbelopsis isabellina</name>
    <dbReference type="NCBI Taxonomy" id="91625"/>
    <lineage>
        <taxon>Eukaryota</taxon>
        <taxon>Fungi</taxon>
        <taxon>Fungi incertae sedis</taxon>
        <taxon>Mucoromycota</taxon>
        <taxon>Mucoromycotina</taxon>
        <taxon>Umbelopsidomycetes</taxon>
        <taxon>Umbelopsidales</taxon>
        <taxon>Umbelopsidaceae</taxon>
        <taxon>Umbelopsis</taxon>
    </lineage>
</organism>
<feature type="binding site" evidence="5">
    <location>
        <position position="332"/>
    </location>
    <ligand>
        <name>S-adenosyl-L-methionine</name>
        <dbReference type="ChEBI" id="CHEBI:59789"/>
    </ligand>
</feature>
<dbReference type="InterPro" id="IPR023267">
    <property type="entry name" value="RCMT"/>
</dbReference>
<dbReference type="GO" id="GO:0001510">
    <property type="term" value="P:RNA methylation"/>
    <property type="evidence" value="ECO:0007669"/>
    <property type="project" value="InterPro"/>
</dbReference>
<evidence type="ECO:0000256" key="2">
    <source>
        <dbReference type="ARBA" id="ARBA00022679"/>
    </source>
</evidence>
<comment type="similarity">
    <text evidence="5">Belongs to the class I-like SAM-binding methyltransferase superfamily. RsmB/NOP family.</text>
</comment>
<feature type="domain" description="SAM-dependent MTase RsmB/NOP-type" evidence="6">
    <location>
        <begin position="156"/>
        <end position="456"/>
    </location>
</feature>
<dbReference type="Gene3D" id="2.30.130.10">
    <property type="entry name" value="PUA domain"/>
    <property type="match status" value="1"/>
</dbReference>
<name>A0A8H7U9R6_MORIS</name>
<gene>
    <name evidence="7" type="ORF">INT43_005997</name>
</gene>
<keyword evidence="4 5" id="KW-0694">RNA-binding</keyword>
<evidence type="ECO:0000313" key="8">
    <source>
        <dbReference type="Proteomes" id="UP000654370"/>
    </source>
</evidence>
<reference evidence="7" key="1">
    <citation type="submission" date="2020-12" db="EMBL/GenBank/DDBJ databases">
        <title>Metabolic potential, ecology and presence of endohyphal bacteria is reflected in genomic diversity of Mucoromycotina.</title>
        <authorList>
            <person name="Muszewska A."/>
            <person name="Okrasinska A."/>
            <person name="Steczkiewicz K."/>
            <person name="Drgas O."/>
            <person name="Orlowska M."/>
            <person name="Perlinska-Lenart U."/>
            <person name="Aleksandrzak-Piekarczyk T."/>
            <person name="Szatraj K."/>
            <person name="Zielenkiewicz U."/>
            <person name="Pilsyk S."/>
            <person name="Malc E."/>
            <person name="Mieczkowski P."/>
            <person name="Kruszewska J.S."/>
            <person name="Biernat P."/>
            <person name="Pawlowska J."/>
        </authorList>
    </citation>
    <scope>NUCLEOTIDE SEQUENCE</scope>
    <source>
        <strain evidence="7">WA0000067209</strain>
    </source>
</reference>
<evidence type="ECO:0000256" key="4">
    <source>
        <dbReference type="ARBA" id="ARBA00022884"/>
    </source>
</evidence>
<sequence>MSPLPPLEVPSEVAAFFLNVYTETHWETLRQQLACPPTTTYFRVIVPLSYRPDLDFTSAVRERRNEILPELQSKIDKHCISRNWDTGQYKVLCHSMLDDVLYLPVLENFNIEKPEKEVMIDTSAGTAVLRGADIFAPGILAAESDTHVDNTVAIMVDMDKKCLRGRSKRFDGRKIHVGNGILKQSRQAIFSKKPSELSGDGVIMTDPIYKTCGIPQGMNDQLFLQNITSTLASALLEVGMDHKVLDMCASPGGKSIHIASMCRGFGCVIALDKNKYKIDRILKNAQIYQVEKKVRAYICDSTNLEGDSKPDEFKGLPGQGLASESFDRIMLDPPCTGLGQRPVFGTTSEVQKVNSFRTAQPAYQKRLMTQAVRLLKVGGIMVYSTCTLNPHENEEVIADCLSRYPNMQLIDPEVKIGGPGLLNYGLNAEDCERVQRFDPTTHPETVGFFIAKLCRTS</sequence>
<keyword evidence="2 5" id="KW-0808">Transferase</keyword>
<dbReference type="SUPFAM" id="SSF88697">
    <property type="entry name" value="PUA domain-like"/>
    <property type="match status" value="1"/>
</dbReference>
<dbReference type="GO" id="GO:0003723">
    <property type="term" value="F:RNA binding"/>
    <property type="evidence" value="ECO:0007669"/>
    <property type="project" value="UniProtKB-UniRule"/>
</dbReference>
<dbReference type="InterPro" id="IPR001678">
    <property type="entry name" value="MeTrfase_RsmB-F_NOP2_dom"/>
</dbReference>
<accession>A0A8H7U9R6</accession>
<comment type="caution">
    <text evidence="7">The sequence shown here is derived from an EMBL/GenBank/DDBJ whole genome shotgun (WGS) entry which is preliminary data.</text>
</comment>
<dbReference type="Pfam" id="PF01472">
    <property type="entry name" value="PUA"/>
    <property type="match status" value="1"/>
</dbReference>
<dbReference type="OrthoDB" id="427002at2759"/>
<evidence type="ECO:0000259" key="6">
    <source>
        <dbReference type="PROSITE" id="PS51686"/>
    </source>
</evidence>
<proteinExistence type="inferred from homology"/>